<gene>
    <name evidence="2" type="ORF">FHX52_3772</name>
</gene>
<dbReference type="Proteomes" id="UP000320085">
    <property type="component" value="Unassembled WGS sequence"/>
</dbReference>
<proteinExistence type="predicted"/>
<dbReference type="InterPro" id="IPR029063">
    <property type="entry name" value="SAM-dependent_MTases_sf"/>
</dbReference>
<comment type="caution">
    <text evidence="2">The sequence shown here is derived from an EMBL/GenBank/DDBJ whole genome shotgun (WGS) entry which is preliminary data.</text>
</comment>
<reference evidence="2 3" key="1">
    <citation type="submission" date="2019-06" db="EMBL/GenBank/DDBJ databases">
        <title>Sequencing the genomes of 1000 actinobacteria strains.</title>
        <authorList>
            <person name="Klenk H.-P."/>
        </authorList>
    </citation>
    <scope>NUCLEOTIDE SEQUENCE [LARGE SCALE GENOMIC DNA]</scope>
    <source>
        <strain evidence="2 3">DSM 21776</strain>
    </source>
</reference>
<dbReference type="Pfam" id="PF13649">
    <property type="entry name" value="Methyltransf_25"/>
    <property type="match status" value="1"/>
</dbReference>
<dbReference type="OrthoDB" id="474235at2"/>
<feature type="domain" description="Methyltransferase" evidence="1">
    <location>
        <begin position="62"/>
        <end position="148"/>
    </location>
</feature>
<dbReference type="InterPro" id="IPR041698">
    <property type="entry name" value="Methyltransf_25"/>
</dbReference>
<dbReference type="RefSeq" id="WP_141823892.1">
    <property type="nucleotide sequence ID" value="NZ_BAAAQC010000010.1"/>
</dbReference>
<organism evidence="2 3">
    <name type="scientific">Humibacillus xanthopallidus</name>
    <dbReference type="NCBI Taxonomy" id="412689"/>
    <lineage>
        <taxon>Bacteria</taxon>
        <taxon>Bacillati</taxon>
        <taxon>Actinomycetota</taxon>
        <taxon>Actinomycetes</taxon>
        <taxon>Micrococcales</taxon>
        <taxon>Intrasporangiaceae</taxon>
        <taxon>Humibacillus</taxon>
    </lineage>
</organism>
<dbReference type="GO" id="GO:0032259">
    <property type="term" value="P:methylation"/>
    <property type="evidence" value="ECO:0007669"/>
    <property type="project" value="UniProtKB-KW"/>
</dbReference>
<name>A0A543PKG4_9MICO</name>
<keyword evidence="2" id="KW-0808">Transferase</keyword>
<keyword evidence="2" id="KW-0489">Methyltransferase</keyword>
<accession>A0A543PKG4</accession>
<evidence type="ECO:0000313" key="3">
    <source>
        <dbReference type="Proteomes" id="UP000320085"/>
    </source>
</evidence>
<dbReference type="CDD" id="cd02440">
    <property type="entry name" value="AdoMet_MTases"/>
    <property type="match status" value="1"/>
</dbReference>
<evidence type="ECO:0000313" key="2">
    <source>
        <dbReference type="EMBL" id="TQN44556.1"/>
    </source>
</evidence>
<evidence type="ECO:0000259" key="1">
    <source>
        <dbReference type="Pfam" id="PF13649"/>
    </source>
</evidence>
<dbReference type="AlphaFoldDB" id="A0A543PKG4"/>
<dbReference type="GO" id="GO:0008168">
    <property type="term" value="F:methyltransferase activity"/>
    <property type="evidence" value="ECO:0007669"/>
    <property type="project" value="UniProtKB-KW"/>
</dbReference>
<dbReference type="Gene3D" id="3.40.50.150">
    <property type="entry name" value="Vaccinia Virus protein VP39"/>
    <property type="match status" value="1"/>
</dbReference>
<protein>
    <submittedName>
        <fullName evidence="2">Methyltransferase family protein</fullName>
    </submittedName>
</protein>
<sequence length="297" mass="32970">MTQTAMSHWARELYDFEQHCDGAQDRDYRSWQPTKWQSLESLRDRLVTECWNGRPGPDATALELGCGSATLLIQLQERGVHGIGVDCDPGARQLARVAAGSLGVAAPALVDADFFDPGALVDLPMADLVFHIGVIEHFGEEEQLEFLRISASRSHRWVLIGIPNENGPVFSGFLKAVTAADAVYDHDHQHIDVPALVQRAGYRLARADGLHLFYSTPDLYTPGDPSLDALHDLLRERLVELGGERYAAFPHLAFEVGDIPVLRRVEESLTSQQRYDAAFLRYYLIDIRPDLGEAAAP</sequence>
<dbReference type="EMBL" id="VFQF01000003">
    <property type="protein sequence ID" value="TQN44556.1"/>
    <property type="molecule type" value="Genomic_DNA"/>
</dbReference>
<dbReference type="SUPFAM" id="SSF53335">
    <property type="entry name" value="S-adenosyl-L-methionine-dependent methyltransferases"/>
    <property type="match status" value="1"/>
</dbReference>